<keyword evidence="1" id="KW-0378">Hydrolase</keyword>
<evidence type="ECO:0000313" key="1">
    <source>
        <dbReference type="EMBL" id="MFC5406347.1"/>
    </source>
</evidence>
<dbReference type="EMBL" id="JBHSMI010000052">
    <property type="protein sequence ID" value="MFC5406347.1"/>
    <property type="molecule type" value="Genomic_DNA"/>
</dbReference>
<protein>
    <submittedName>
        <fullName evidence="1">Alpha/beta hydrolase</fullName>
    </submittedName>
</protein>
<accession>A0ABW0I2M6</accession>
<proteinExistence type="predicted"/>
<dbReference type="Pfam" id="PF00756">
    <property type="entry name" value="Esterase"/>
    <property type="match status" value="1"/>
</dbReference>
<dbReference type="PANTHER" id="PTHR48098">
    <property type="entry name" value="ENTEROCHELIN ESTERASE-RELATED"/>
    <property type="match status" value="1"/>
</dbReference>
<sequence length="332" mass="37410">MTNFLTTFWRRVLLPLLLGCAVGVSGCGGVLESASPEETPIATTMLAKPAATPEASISVEAPPDPMPSKLLKLTFHSEALNHNMRLQVYEPPGYDPSRRYPVLYLLHGYNAMETAWLSEMRMSYTADRMIAKGSIQPFFIVAPEMDNSYGLNTQDEYQVAVPSDPVHSRYYGRYEDYFVEDVIGYIDSHFSTIASREGRWVGGYSMGGFISLSDAFRHPELFSKVGGHSAALWLNDWSRVPMMKSWLYPTKKVRKERDPIALAESADLSGIEVYLDVGDKDDFKLYDGAKELFGILQKRGVVSQLHVNPGKHNRTYWKSQLENYLKFYAGSE</sequence>
<name>A0ABW0I2M6_9BACL</name>
<dbReference type="GO" id="GO:0016787">
    <property type="term" value="F:hydrolase activity"/>
    <property type="evidence" value="ECO:0007669"/>
    <property type="project" value="UniProtKB-KW"/>
</dbReference>
<dbReference type="Proteomes" id="UP001596113">
    <property type="component" value="Unassembled WGS sequence"/>
</dbReference>
<gene>
    <name evidence="1" type="ORF">ACFPOF_26735</name>
</gene>
<organism evidence="1 2">
    <name type="scientific">Cohnella soli</name>
    <dbReference type="NCBI Taxonomy" id="425005"/>
    <lineage>
        <taxon>Bacteria</taxon>
        <taxon>Bacillati</taxon>
        <taxon>Bacillota</taxon>
        <taxon>Bacilli</taxon>
        <taxon>Bacillales</taxon>
        <taxon>Paenibacillaceae</taxon>
        <taxon>Cohnella</taxon>
    </lineage>
</organism>
<keyword evidence="2" id="KW-1185">Reference proteome</keyword>
<reference evidence="2" key="1">
    <citation type="journal article" date="2019" name="Int. J. Syst. Evol. Microbiol.">
        <title>The Global Catalogue of Microorganisms (GCM) 10K type strain sequencing project: providing services to taxonomists for standard genome sequencing and annotation.</title>
        <authorList>
            <consortium name="The Broad Institute Genomics Platform"/>
            <consortium name="The Broad Institute Genome Sequencing Center for Infectious Disease"/>
            <person name="Wu L."/>
            <person name="Ma J."/>
        </authorList>
    </citation>
    <scope>NUCLEOTIDE SEQUENCE [LARGE SCALE GENOMIC DNA]</scope>
    <source>
        <strain evidence="2">CGMCC 1.18575</strain>
    </source>
</reference>
<dbReference type="Gene3D" id="3.40.50.1820">
    <property type="entry name" value="alpha/beta hydrolase"/>
    <property type="match status" value="1"/>
</dbReference>
<dbReference type="InterPro" id="IPR050583">
    <property type="entry name" value="Mycobacterial_A85_antigen"/>
</dbReference>
<dbReference type="RefSeq" id="WP_378138425.1">
    <property type="nucleotide sequence ID" value="NZ_JBHSMI010000052.1"/>
</dbReference>
<dbReference type="InterPro" id="IPR000801">
    <property type="entry name" value="Esterase-like"/>
</dbReference>
<evidence type="ECO:0000313" key="2">
    <source>
        <dbReference type="Proteomes" id="UP001596113"/>
    </source>
</evidence>
<comment type="caution">
    <text evidence="1">The sequence shown here is derived from an EMBL/GenBank/DDBJ whole genome shotgun (WGS) entry which is preliminary data.</text>
</comment>
<dbReference type="InterPro" id="IPR029058">
    <property type="entry name" value="AB_hydrolase_fold"/>
</dbReference>
<dbReference type="SUPFAM" id="SSF53474">
    <property type="entry name" value="alpha/beta-Hydrolases"/>
    <property type="match status" value="1"/>
</dbReference>